<dbReference type="Pfam" id="PF01656">
    <property type="entry name" value="CbiA"/>
    <property type="match status" value="1"/>
</dbReference>
<dbReference type="Gene3D" id="3.40.50.300">
    <property type="entry name" value="P-loop containing nucleotide triphosphate hydrolases"/>
    <property type="match status" value="1"/>
</dbReference>
<proteinExistence type="predicted"/>
<dbReference type="AlphaFoldDB" id="A0A6L5XM45"/>
<sequence length="234" mass="26458">MTIQNSVFYVGGSKGGVGKSLFSFALVDYLLNREVNVLLVDTDTDNPDVYKAHSSLELPNLHCRMNSLDDADGWADLLDMVQKFPEYAVVINAAARTKTSTNSYGEIMKAALQDMARELCVFWIINRHRDSIELLHSFQEVFADVRIYVCRNLYFGEAQRFDLYNASKAREAVERKGGTLDFPAVANRVADWLYSRRMSLRAACAEMPFGTRAEVQRWRSLCASLFTQVLGENA</sequence>
<reference evidence="2 3" key="1">
    <citation type="submission" date="2019-09" db="EMBL/GenBank/DDBJ databases">
        <title>In-depth cultivation of the pig gut microbiome towards novel bacterial diversity and tailored functional studies.</title>
        <authorList>
            <person name="Wylensek D."/>
            <person name="Hitch T.C.A."/>
            <person name="Clavel T."/>
        </authorList>
    </citation>
    <scope>NUCLEOTIDE SEQUENCE [LARGE SCALE GENOMIC DNA]</scope>
    <source>
        <strain evidence="2 3">PG-178-WT-4</strain>
    </source>
</reference>
<dbReference type="RefSeq" id="WP_154511374.1">
    <property type="nucleotide sequence ID" value="NZ_VUMH01000008.1"/>
</dbReference>
<comment type="caution">
    <text evidence="2">The sequence shown here is derived from an EMBL/GenBank/DDBJ whole genome shotgun (WGS) entry which is preliminary data.</text>
</comment>
<evidence type="ECO:0000259" key="1">
    <source>
        <dbReference type="Pfam" id="PF01656"/>
    </source>
</evidence>
<dbReference type="Proteomes" id="UP000477488">
    <property type="component" value="Unassembled WGS sequence"/>
</dbReference>
<feature type="domain" description="CobQ/CobB/MinD/ParA nucleotide binding" evidence="1">
    <location>
        <begin position="11"/>
        <end position="137"/>
    </location>
</feature>
<dbReference type="InterPro" id="IPR027417">
    <property type="entry name" value="P-loop_NTPase"/>
</dbReference>
<keyword evidence="3" id="KW-1185">Reference proteome</keyword>
<accession>A0A6L5XM45</accession>
<dbReference type="InterPro" id="IPR002586">
    <property type="entry name" value="CobQ/CobB/MinD/ParA_Nub-bd_dom"/>
</dbReference>
<organism evidence="2 3">
    <name type="scientific">Desulfovibrio porci</name>
    <dbReference type="NCBI Taxonomy" id="2605782"/>
    <lineage>
        <taxon>Bacteria</taxon>
        <taxon>Pseudomonadati</taxon>
        <taxon>Thermodesulfobacteriota</taxon>
        <taxon>Desulfovibrionia</taxon>
        <taxon>Desulfovibrionales</taxon>
        <taxon>Desulfovibrionaceae</taxon>
        <taxon>Desulfovibrio</taxon>
    </lineage>
</organism>
<gene>
    <name evidence="2" type="ORF">FYJ44_09200</name>
</gene>
<evidence type="ECO:0000313" key="3">
    <source>
        <dbReference type="Proteomes" id="UP000477488"/>
    </source>
</evidence>
<name>A0A6L5XM45_9BACT</name>
<protein>
    <submittedName>
        <fullName evidence="2">Protein mobD</fullName>
    </submittedName>
</protein>
<dbReference type="EMBL" id="VUMH01000008">
    <property type="protein sequence ID" value="MSS28205.1"/>
    <property type="molecule type" value="Genomic_DNA"/>
</dbReference>
<dbReference type="SUPFAM" id="SSF52540">
    <property type="entry name" value="P-loop containing nucleoside triphosphate hydrolases"/>
    <property type="match status" value="1"/>
</dbReference>
<evidence type="ECO:0000313" key="2">
    <source>
        <dbReference type="EMBL" id="MSS28205.1"/>
    </source>
</evidence>